<sequence>MAEQFETRFTDPYFIDRIIQANTCYLMRNDTTALKKPVSAARLKLFIEKPDAKQKTIYEGDEDEDSNDSVILISSCQSQIEQIDWNSRFKPPTKAFMTVQCQTLNVGKITRPKFGAPRMFNRKVAPDKKNIKKIVADGNCLFRTIAYCLTGSEKNHIIMRQSICEYMESHPKTWEGVANCSNITEYLDRGMRSPGVSRNHWGTECEILAFADLYNCMIYVFNDGLERKEKQWEGYGPRPCSSRPLGDIGDLTTILVYSANDHFEAVLTP</sequence>
<organism evidence="2 3">
    <name type="scientific">Plectus sambesii</name>
    <dbReference type="NCBI Taxonomy" id="2011161"/>
    <lineage>
        <taxon>Eukaryota</taxon>
        <taxon>Metazoa</taxon>
        <taxon>Ecdysozoa</taxon>
        <taxon>Nematoda</taxon>
        <taxon>Chromadorea</taxon>
        <taxon>Plectida</taxon>
        <taxon>Plectina</taxon>
        <taxon>Plectoidea</taxon>
        <taxon>Plectidae</taxon>
        <taxon>Plectus</taxon>
    </lineage>
</organism>
<name>A0A914XNG8_9BILA</name>
<dbReference type="AlphaFoldDB" id="A0A914XNG8"/>
<dbReference type="Pfam" id="PF02338">
    <property type="entry name" value="OTU"/>
    <property type="match status" value="1"/>
</dbReference>
<protein>
    <submittedName>
        <fullName evidence="3">OTU domain-containing protein</fullName>
    </submittedName>
</protein>
<dbReference type="PROSITE" id="PS50802">
    <property type="entry name" value="OTU"/>
    <property type="match status" value="1"/>
</dbReference>
<keyword evidence="2" id="KW-1185">Reference proteome</keyword>
<dbReference type="PANTHER" id="PTHR12419:SF7">
    <property type="entry name" value="OTU DOMAIN-CONTAINING PROTEIN 3"/>
    <property type="match status" value="1"/>
</dbReference>
<dbReference type="SUPFAM" id="SSF54001">
    <property type="entry name" value="Cysteine proteinases"/>
    <property type="match status" value="1"/>
</dbReference>
<dbReference type="InterPro" id="IPR038765">
    <property type="entry name" value="Papain-like_cys_pep_sf"/>
</dbReference>
<dbReference type="GO" id="GO:0004843">
    <property type="term" value="F:cysteine-type deubiquitinase activity"/>
    <property type="evidence" value="ECO:0007669"/>
    <property type="project" value="TreeGrafter"/>
</dbReference>
<proteinExistence type="predicted"/>
<dbReference type="GO" id="GO:0016579">
    <property type="term" value="P:protein deubiquitination"/>
    <property type="evidence" value="ECO:0007669"/>
    <property type="project" value="TreeGrafter"/>
</dbReference>
<dbReference type="Proteomes" id="UP000887566">
    <property type="component" value="Unplaced"/>
</dbReference>
<evidence type="ECO:0000313" key="2">
    <source>
        <dbReference type="Proteomes" id="UP000887566"/>
    </source>
</evidence>
<dbReference type="CDD" id="cd22755">
    <property type="entry name" value="OTU_CeDUB-like"/>
    <property type="match status" value="1"/>
</dbReference>
<reference evidence="3" key="1">
    <citation type="submission" date="2022-11" db="UniProtKB">
        <authorList>
            <consortium name="WormBaseParasite"/>
        </authorList>
    </citation>
    <scope>IDENTIFICATION</scope>
</reference>
<dbReference type="Gene3D" id="3.90.70.80">
    <property type="match status" value="1"/>
</dbReference>
<evidence type="ECO:0000259" key="1">
    <source>
        <dbReference type="PROSITE" id="PS50802"/>
    </source>
</evidence>
<accession>A0A914XNG8</accession>
<evidence type="ECO:0000313" key="3">
    <source>
        <dbReference type="WBParaSite" id="PSAMB.scaffold975size51301.g10345.t1"/>
    </source>
</evidence>
<dbReference type="InterPro" id="IPR050704">
    <property type="entry name" value="Peptidase_C85-like"/>
</dbReference>
<feature type="domain" description="OTU" evidence="1">
    <location>
        <begin position="129"/>
        <end position="269"/>
    </location>
</feature>
<dbReference type="WBParaSite" id="PSAMB.scaffold975size51301.g10345.t1">
    <property type="protein sequence ID" value="PSAMB.scaffold975size51301.g10345.t1"/>
    <property type="gene ID" value="PSAMB.scaffold975size51301.g10345"/>
</dbReference>
<dbReference type="PANTHER" id="PTHR12419">
    <property type="entry name" value="OTU DOMAIN CONTAINING PROTEIN"/>
    <property type="match status" value="1"/>
</dbReference>
<dbReference type="InterPro" id="IPR003323">
    <property type="entry name" value="OTU_dom"/>
</dbReference>